<evidence type="ECO:0000313" key="2">
    <source>
        <dbReference type="Proteomes" id="UP000053237"/>
    </source>
</evidence>
<dbReference type="InterPro" id="IPR011989">
    <property type="entry name" value="ARM-like"/>
</dbReference>
<dbReference type="STRING" id="65357.A0A024GMT5"/>
<reference evidence="1 2" key="1">
    <citation type="submission" date="2012-05" db="EMBL/GenBank/DDBJ databases">
        <title>Recombination and specialization in a pathogen metapopulation.</title>
        <authorList>
            <person name="Gardiner A."/>
            <person name="Kemen E."/>
            <person name="Schultz-Larsen T."/>
            <person name="MacLean D."/>
            <person name="Van Oosterhout C."/>
            <person name="Jones J.D.G."/>
        </authorList>
    </citation>
    <scope>NUCLEOTIDE SEQUENCE [LARGE SCALE GENOMIC DNA]</scope>
    <source>
        <strain evidence="1 2">Ac Nc2</strain>
    </source>
</reference>
<evidence type="ECO:0000313" key="1">
    <source>
        <dbReference type="EMBL" id="CCI48201.1"/>
    </source>
</evidence>
<dbReference type="AlphaFoldDB" id="A0A024GMT5"/>
<dbReference type="EMBL" id="CAIX01000208">
    <property type="protein sequence ID" value="CCI48201.1"/>
    <property type="molecule type" value="Genomic_DNA"/>
</dbReference>
<dbReference type="InParanoid" id="A0A024GMT5"/>
<dbReference type="GO" id="GO:0000796">
    <property type="term" value="C:condensin complex"/>
    <property type="evidence" value="ECO:0007669"/>
    <property type="project" value="InterPro"/>
</dbReference>
<name>A0A024GMT5_9STRA</name>
<dbReference type="Proteomes" id="UP000053237">
    <property type="component" value="Unassembled WGS sequence"/>
</dbReference>
<dbReference type="GO" id="GO:0007076">
    <property type="term" value="P:mitotic chromosome condensation"/>
    <property type="evidence" value="ECO:0007669"/>
    <property type="project" value="InterPro"/>
</dbReference>
<protein>
    <submittedName>
        <fullName evidence="1">Uncharacterized protein</fullName>
    </submittedName>
</protein>
<sequence>MNSRIQIAYLLLRHASSIIGMAIGSASVDENTARSKSQFAIKNAVAASFADLQSYITKKDLFKGINEQDSLEQNLRIVYDMVAHYVTESIYNKLSQQIDSMKSKDAENFTCELVNNLWKATERVVFSIYLSRNPNMSACDILLQTNGSDKGINAPDIATRWILLLACFFGHFCTAECFQGSGICKAVCFFGILDRLIITANSFENKQLRLVCMELVRFTSMQIRLKSIPIDYELDETLTARIVERCRDKVAMVRVHSVSALGCLQGFSTMQDQIREELIRLTNTDPSGAVRMTALDALVMTKNVFELVRNRLRDTDDDVRQTMYRSLASTTILITEIPLKERLFILDQGLQDRNKRVVEACENNSDPKLLKK</sequence>
<organism evidence="1 2">
    <name type="scientific">Albugo candida</name>
    <dbReference type="NCBI Taxonomy" id="65357"/>
    <lineage>
        <taxon>Eukaryota</taxon>
        <taxon>Sar</taxon>
        <taxon>Stramenopiles</taxon>
        <taxon>Oomycota</taxon>
        <taxon>Peronosporomycetes</taxon>
        <taxon>Albuginales</taxon>
        <taxon>Albuginaceae</taxon>
        <taxon>Albugo</taxon>
    </lineage>
</organism>
<accession>A0A024GMT5</accession>
<gene>
    <name evidence="1" type="ORF">BN9_092630</name>
</gene>
<dbReference type="InterPro" id="IPR027165">
    <property type="entry name" value="CND3"/>
</dbReference>
<dbReference type="OrthoDB" id="27187at2759"/>
<dbReference type="InterPro" id="IPR016024">
    <property type="entry name" value="ARM-type_fold"/>
</dbReference>
<dbReference type="SUPFAM" id="SSF48371">
    <property type="entry name" value="ARM repeat"/>
    <property type="match status" value="1"/>
</dbReference>
<comment type="caution">
    <text evidence="1">The sequence shown here is derived from an EMBL/GenBank/DDBJ whole genome shotgun (WGS) entry which is preliminary data.</text>
</comment>
<dbReference type="PANTHER" id="PTHR14418:SF5">
    <property type="entry name" value="CONDENSIN COMPLEX SUBUNIT 3"/>
    <property type="match status" value="1"/>
</dbReference>
<proteinExistence type="predicted"/>
<keyword evidence="2" id="KW-1185">Reference proteome</keyword>
<dbReference type="PANTHER" id="PTHR14418">
    <property type="entry name" value="CONDENSIN COMPLEX SUBUNIT 3-RELATED"/>
    <property type="match status" value="1"/>
</dbReference>
<dbReference type="Gene3D" id="1.25.10.10">
    <property type="entry name" value="Leucine-rich Repeat Variant"/>
    <property type="match status" value="1"/>
</dbReference>
<dbReference type="GO" id="GO:0000793">
    <property type="term" value="C:condensed chromosome"/>
    <property type="evidence" value="ECO:0007669"/>
    <property type="project" value="TreeGrafter"/>
</dbReference>